<reference evidence="2 3" key="1">
    <citation type="submission" date="2023-02" db="EMBL/GenBank/DDBJ databases">
        <title>LHISI_Scaffold_Assembly.</title>
        <authorList>
            <person name="Stuart O.P."/>
            <person name="Cleave R."/>
            <person name="Magrath M.J.L."/>
            <person name="Mikheyev A.S."/>
        </authorList>
    </citation>
    <scope>NUCLEOTIDE SEQUENCE [LARGE SCALE GENOMIC DNA]</scope>
    <source>
        <strain evidence="2">Daus_M_001</strain>
        <tissue evidence="2">Leg muscle</tissue>
    </source>
</reference>
<dbReference type="EMBL" id="JARBHB010000001">
    <property type="protein sequence ID" value="KAJ8895714.1"/>
    <property type="molecule type" value="Genomic_DNA"/>
</dbReference>
<keyword evidence="3" id="KW-1185">Reference proteome</keyword>
<evidence type="ECO:0000313" key="3">
    <source>
        <dbReference type="Proteomes" id="UP001159363"/>
    </source>
</evidence>
<organism evidence="2 3">
    <name type="scientific">Dryococelus australis</name>
    <dbReference type="NCBI Taxonomy" id="614101"/>
    <lineage>
        <taxon>Eukaryota</taxon>
        <taxon>Metazoa</taxon>
        <taxon>Ecdysozoa</taxon>
        <taxon>Arthropoda</taxon>
        <taxon>Hexapoda</taxon>
        <taxon>Insecta</taxon>
        <taxon>Pterygota</taxon>
        <taxon>Neoptera</taxon>
        <taxon>Polyneoptera</taxon>
        <taxon>Phasmatodea</taxon>
        <taxon>Verophasmatodea</taxon>
        <taxon>Anareolatae</taxon>
        <taxon>Phasmatidae</taxon>
        <taxon>Eurycanthinae</taxon>
        <taxon>Dryococelus</taxon>
    </lineage>
</organism>
<evidence type="ECO:0000313" key="2">
    <source>
        <dbReference type="EMBL" id="KAJ8895714.1"/>
    </source>
</evidence>
<comment type="caution">
    <text evidence="2">The sequence shown here is derived from an EMBL/GenBank/DDBJ whole genome shotgun (WGS) entry which is preliminary data.</text>
</comment>
<name>A0ABQ9IG96_9NEOP</name>
<proteinExistence type="predicted"/>
<dbReference type="Proteomes" id="UP001159363">
    <property type="component" value="Chromosome 1"/>
</dbReference>
<sequence length="196" mass="23081">MYRSMENAYPLHTSSRRLHYQGHTGSRQQPAIPSAVPRNIRVQLPKTSTPEPDDSLMLPPDVSFVSSPTVGRTNHQLRIPRSQLMTHSSQRHTRSPPRPTSPTNYVDELVIFPEVVEGLIRFYADWDLSSMEQRERFFMLRKLDKFHTERRRMVSDILREDPRLQQDRNVKLLRNIGFSTFELVSPEEFQQQMMMM</sequence>
<accession>A0ABQ9IG96</accession>
<feature type="region of interest" description="Disordered" evidence="1">
    <location>
        <begin position="80"/>
        <end position="104"/>
    </location>
</feature>
<evidence type="ECO:0000256" key="1">
    <source>
        <dbReference type="SAM" id="MobiDB-lite"/>
    </source>
</evidence>
<protein>
    <submittedName>
        <fullName evidence="2">Uncharacterized protein</fullName>
    </submittedName>
</protein>
<gene>
    <name evidence="2" type="ORF">PR048_001051</name>
</gene>